<dbReference type="InterPro" id="IPR050483">
    <property type="entry name" value="CoA-transferase_III_domain"/>
</dbReference>
<organism evidence="3 4">
    <name type="scientific">Rhizopus delemar (strain RA 99-880 / ATCC MYA-4621 / FGSC 9543 / NRRL 43880)</name>
    <name type="common">Mucormycosis agent</name>
    <name type="synonym">Rhizopus arrhizus var. delemar</name>
    <dbReference type="NCBI Taxonomy" id="246409"/>
    <lineage>
        <taxon>Eukaryota</taxon>
        <taxon>Fungi</taxon>
        <taxon>Fungi incertae sedis</taxon>
        <taxon>Mucoromycota</taxon>
        <taxon>Mucoromycotina</taxon>
        <taxon>Mucoromycetes</taxon>
        <taxon>Mucorales</taxon>
        <taxon>Mucorineae</taxon>
        <taxon>Rhizopodaceae</taxon>
        <taxon>Rhizopus</taxon>
    </lineage>
</organism>
<dbReference type="InterPro" id="IPR023606">
    <property type="entry name" value="CoA-Trfase_III_dom_1_sf"/>
</dbReference>
<evidence type="ECO:0000256" key="2">
    <source>
        <dbReference type="ARBA" id="ARBA00022679"/>
    </source>
</evidence>
<evidence type="ECO:0000313" key="3">
    <source>
        <dbReference type="EMBL" id="EIE85175.1"/>
    </source>
</evidence>
<accession>I1C9P5</accession>
<dbReference type="Proteomes" id="UP000009138">
    <property type="component" value="Unassembled WGS sequence"/>
</dbReference>
<evidence type="ECO:0000313" key="4">
    <source>
        <dbReference type="Proteomes" id="UP000009138"/>
    </source>
</evidence>
<dbReference type="PANTHER" id="PTHR48207">
    <property type="entry name" value="SUCCINATE--HYDROXYMETHYLGLUTARATE COA-TRANSFERASE"/>
    <property type="match status" value="1"/>
</dbReference>
<dbReference type="RefSeq" id="XP_067520571.1">
    <property type="nucleotide sequence ID" value="XM_067664470.1"/>
</dbReference>
<protein>
    <recommendedName>
        <fullName evidence="5">Formyl-CoA transferase</fullName>
    </recommendedName>
</protein>
<dbReference type="SUPFAM" id="SSF89796">
    <property type="entry name" value="CoA-transferase family III (CaiB/BaiF)"/>
    <property type="match status" value="1"/>
</dbReference>
<dbReference type="VEuPathDB" id="FungiDB:RO3G_09885"/>
<name>I1C9P5_RHIO9</name>
<dbReference type="GeneID" id="93616851"/>
<keyword evidence="2" id="KW-0808">Transferase</keyword>
<dbReference type="InParanoid" id="I1C9P5"/>
<dbReference type="AlphaFoldDB" id="I1C9P5"/>
<dbReference type="InterPro" id="IPR003673">
    <property type="entry name" value="CoA-Trfase_fam_III"/>
</dbReference>
<evidence type="ECO:0000256" key="1">
    <source>
        <dbReference type="ARBA" id="ARBA00008383"/>
    </source>
</evidence>
<comment type="similarity">
    <text evidence="1">Belongs to the CoA-transferase III family.</text>
</comment>
<dbReference type="Gene3D" id="3.30.1540.10">
    <property type="entry name" value="formyl-coa transferase, domain 3"/>
    <property type="match status" value="1"/>
</dbReference>
<dbReference type="PANTHER" id="PTHR48207:SF3">
    <property type="entry name" value="SUCCINATE--HYDROXYMETHYLGLUTARATE COA-TRANSFERASE"/>
    <property type="match status" value="1"/>
</dbReference>
<proteinExistence type="inferred from homology"/>
<evidence type="ECO:0008006" key="5">
    <source>
        <dbReference type="Google" id="ProtNLM"/>
    </source>
</evidence>
<gene>
    <name evidence="3" type="ORF">RO3G_09885</name>
</gene>
<dbReference type="InterPro" id="IPR044855">
    <property type="entry name" value="CoA-Trfase_III_dom3_sf"/>
</dbReference>
<reference evidence="3 4" key="1">
    <citation type="journal article" date="2009" name="PLoS Genet.">
        <title>Genomic analysis of the basal lineage fungus Rhizopus oryzae reveals a whole-genome duplication.</title>
        <authorList>
            <person name="Ma L.-J."/>
            <person name="Ibrahim A.S."/>
            <person name="Skory C."/>
            <person name="Grabherr M.G."/>
            <person name="Burger G."/>
            <person name="Butler M."/>
            <person name="Elias M."/>
            <person name="Idnurm A."/>
            <person name="Lang B.F."/>
            <person name="Sone T."/>
            <person name="Abe A."/>
            <person name="Calvo S.E."/>
            <person name="Corrochano L.M."/>
            <person name="Engels R."/>
            <person name="Fu J."/>
            <person name="Hansberg W."/>
            <person name="Kim J.-M."/>
            <person name="Kodira C.D."/>
            <person name="Koehrsen M.J."/>
            <person name="Liu B."/>
            <person name="Miranda-Saavedra D."/>
            <person name="O'Leary S."/>
            <person name="Ortiz-Castellanos L."/>
            <person name="Poulter R."/>
            <person name="Rodriguez-Romero J."/>
            <person name="Ruiz-Herrera J."/>
            <person name="Shen Y.-Q."/>
            <person name="Zeng Q."/>
            <person name="Galagan J."/>
            <person name="Birren B.W."/>
            <person name="Cuomo C.A."/>
            <person name="Wickes B.L."/>
        </authorList>
    </citation>
    <scope>NUCLEOTIDE SEQUENCE [LARGE SCALE GENOMIC DNA]</scope>
    <source>
        <strain evidence="4">RA 99-880 / ATCC MYA-4621 / FGSC 9543 / NRRL 43880</strain>
    </source>
</reference>
<dbReference type="eggNOG" id="KOG3957">
    <property type="taxonomic scope" value="Eukaryota"/>
</dbReference>
<keyword evidence="4" id="KW-1185">Reference proteome</keyword>
<dbReference type="OrthoDB" id="5863171at2759"/>
<dbReference type="EMBL" id="CH476738">
    <property type="protein sequence ID" value="EIE85175.1"/>
    <property type="molecule type" value="Genomic_DNA"/>
</dbReference>
<dbReference type="Pfam" id="PF02515">
    <property type="entry name" value="CoA_transf_3"/>
    <property type="match status" value="2"/>
</dbReference>
<dbReference type="GO" id="GO:0008410">
    <property type="term" value="F:CoA-transferase activity"/>
    <property type="evidence" value="ECO:0007669"/>
    <property type="project" value="TreeGrafter"/>
</dbReference>
<dbReference type="STRING" id="246409.I1C9P5"/>
<dbReference type="Gene3D" id="3.40.50.10540">
    <property type="entry name" value="Crotonobetainyl-coa:carnitine coa-transferase, domain 1"/>
    <property type="match status" value="2"/>
</dbReference>
<sequence>MKSDVLIENFKPGTMEKWGLGPEDIYSDNPNLIYTRISGYGQTGPYSKKPGFASVCEGMGTLLALIARNKLKGQPRTGQVIRQPSGTTLTGIVPTNTYPCREGKHVIIGGNGDSIYVRLMNAIGRSDLTGEKYKTNVERVKEQEVIDSAIADWTSKHTADEVIEILEKVSVPAGKIYDAKDIVEDEHINARGMIEEVTIGTHDEGRGWNLKIPGMSPVLETTPGSTKWPGPDLGAHTNQVLTDLLELSEEQLNEYKEAGVTG</sequence>
<dbReference type="OMA" id="CKRIGME"/>